<dbReference type="Pfam" id="PF06848">
    <property type="entry name" value="Disaggr_repeat"/>
    <property type="match status" value="1"/>
</dbReference>
<evidence type="ECO:0000259" key="4">
    <source>
        <dbReference type="Pfam" id="PF08480"/>
    </source>
</evidence>
<dbReference type="InterPro" id="IPR013687">
    <property type="entry name" value="Disaggr-rel"/>
</dbReference>
<dbReference type="GeneID" id="24862662"/>
<keyword evidence="2" id="KW-0472">Membrane</keyword>
<evidence type="ECO:0000259" key="3">
    <source>
        <dbReference type="Pfam" id="PF06848"/>
    </source>
</evidence>
<evidence type="ECO:0000313" key="5">
    <source>
        <dbReference type="EMBL" id="AKB30432.1"/>
    </source>
</evidence>
<dbReference type="SUPFAM" id="SSF51126">
    <property type="entry name" value="Pectin lyase-like"/>
    <property type="match status" value="1"/>
</dbReference>
<dbReference type="Pfam" id="PF08480">
    <property type="entry name" value="Disaggr_assoc"/>
    <property type="match status" value="1"/>
</dbReference>
<keyword evidence="6" id="KW-1185">Reference proteome</keyword>
<dbReference type="NCBIfam" id="NF033679">
    <property type="entry name" value="DNRLRE_dom"/>
    <property type="match status" value="1"/>
</dbReference>
<feature type="domain" description="Disaggregatase-related" evidence="4">
    <location>
        <begin position="268"/>
        <end position="435"/>
    </location>
</feature>
<dbReference type="Proteomes" id="UP000033111">
    <property type="component" value="Chromosome"/>
</dbReference>
<dbReference type="RefSeq" id="WP_048174140.1">
    <property type="nucleotide sequence ID" value="NZ_CP009506.1"/>
</dbReference>
<evidence type="ECO:0000256" key="1">
    <source>
        <dbReference type="ARBA" id="ARBA00022737"/>
    </source>
</evidence>
<reference evidence="5 6" key="1">
    <citation type="submission" date="2014-07" db="EMBL/GenBank/DDBJ databases">
        <title>Methanogenic archaea and the global carbon cycle.</title>
        <authorList>
            <person name="Henriksen J.R."/>
            <person name="Luke J."/>
            <person name="Reinhart S."/>
            <person name="Benedict M.N."/>
            <person name="Youngblut N.D."/>
            <person name="Metcalf M.E."/>
            <person name="Whitaker R.J."/>
            <person name="Metcalf W.W."/>
        </authorList>
    </citation>
    <scope>NUCLEOTIDE SEQUENCE [LARGE SCALE GENOMIC DNA]</scope>
    <source>
        <strain evidence="5 6">T4/M</strain>
    </source>
</reference>
<feature type="domain" description="Disaggregatase-related" evidence="3">
    <location>
        <begin position="512"/>
        <end position="691"/>
    </location>
</feature>
<dbReference type="OrthoDB" id="105642at2157"/>
<dbReference type="AlphaFoldDB" id="A0A0E3P8W7"/>
<dbReference type="InterPro" id="IPR012334">
    <property type="entry name" value="Pectin_lyas_fold"/>
</dbReference>
<keyword evidence="1" id="KW-0677">Repeat</keyword>
<evidence type="ECO:0000256" key="2">
    <source>
        <dbReference type="SAM" id="Phobius"/>
    </source>
</evidence>
<organism evidence="5 6">
    <name type="scientific">Methanosarcina siciliae T4/M</name>
    <dbReference type="NCBI Taxonomy" id="1434120"/>
    <lineage>
        <taxon>Archaea</taxon>
        <taxon>Methanobacteriati</taxon>
        <taxon>Methanobacteriota</taxon>
        <taxon>Stenosarchaea group</taxon>
        <taxon>Methanomicrobia</taxon>
        <taxon>Methanosarcinales</taxon>
        <taxon>Methanosarcinaceae</taxon>
        <taxon>Methanosarcina</taxon>
    </lineage>
</organism>
<dbReference type="FunFam" id="2.160.20.10:FF:000069">
    <property type="entry name" value="Uncharacterized protein"/>
    <property type="match status" value="1"/>
</dbReference>
<gene>
    <name evidence="5" type="ORF">MSSIT_3713</name>
</gene>
<dbReference type="HOGENOM" id="CLU_012607_0_0_2"/>
<dbReference type="InterPro" id="IPR011050">
    <property type="entry name" value="Pectin_lyase_fold/virulence"/>
</dbReference>
<dbReference type="PANTHER" id="PTHR22990">
    <property type="entry name" value="F-BOX ONLY PROTEIN"/>
    <property type="match status" value="1"/>
</dbReference>
<evidence type="ECO:0000313" key="6">
    <source>
        <dbReference type="Proteomes" id="UP000033111"/>
    </source>
</evidence>
<proteinExistence type="predicted"/>
<dbReference type="PATRIC" id="fig|1434120.4.peg.4817"/>
<dbReference type="InterPro" id="IPR051550">
    <property type="entry name" value="SCF-Subunits/Alg-Epimerases"/>
</dbReference>
<dbReference type="InterPro" id="IPR006626">
    <property type="entry name" value="PbH1"/>
</dbReference>
<sequence>MSENQQIYRREEKKKKGIMILTLITFLTIVTIALSNAPPEQTVYVNTDGSGDFNCDGTDDQVEINEALEYVAENPEYTTVHLKGPNAYIISDSIFIGSDTVLEGDSTAVIKLEDKADWPLEKPLITHIDSSEIHNITIRGFEIDGNHDGNKEKSRGKGYHNLIHFLNCKNIRVYDMYMHDSHGDGLKVVKGSEIQFYNNTVYKLGHDALYIIYSSNIEAWNNRITCRTNSGLRVYNGNHVKFYNNVINSEGEGGAGIEIQKAGASTAMNDIEIYNNLIYETNTAGIWITGYGSEYSKDSAKDVYIHNNKFYNTGINSGADWSGGIVLNGFYDTLIENNIFDGCYGAAIAHKEVDEEFSAPGSNYTTIARNNIIINTKPSPTAGEGYAFYNKLQNTHSFILENNCLSNNSGGNYMYASSTSDVEVDPALIEQLSENGSAGQNLPCADAINAGPQKMHSEIDGQGMEQEEGLKSKIERVISKIVGFVKNTFLGFASGEADEENLKIISLSVASDNRLKEEAPTTTYRETEYIDVGERSEGGIYRGLMLFELKQLDETGSIEKATLSLFWYYPEEARPEDTILEVYRPEKWCDEHVTWEEREIESPWRTPGGDWYDKNGDLQGTTPYATITIKGSILPDNSYYELDVTELVKKYVSEEYDNTGFLIKARNESNNYIAFYSSEWKNKAQRPKLTIEYTDK</sequence>
<dbReference type="SMART" id="SM00710">
    <property type="entry name" value="PbH1"/>
    <property type="match status" value="8"/>
</dbReference>
<dbReference type="Gene3D" id="2.160.20.10">
    <property type="entry name" value="Single-stranded right-handed beta-helix, Pectin lyase-like"/>
    <property type="match status" value="1"/>
</dbReference>
<dbReference type="InterPro" id="IPR010671">
    <property type="entry name" value="Disaggr-rel_dom"/>
</dbReference>
<accession>A0A0E3P8W7</accession>
<dbReference type="KEGG" id="msw:MSSIT_3713"/>
<name>A0A0E3P8W7_9EURY</name>
<protein>
    <submittedName>
        <fullName evidence="5">Uncharacterized protein</fullName>
    </submittedName>
</protein>
<feature type="transmembrane region" description="Helical" evidence="2">
    <location>
        <begin position="18"/>
        <end position="37"/>
    </location>
</feature>
<dbReference type="PANTHER" id="PTHR22990:SF15">
    <property type="entry name" value="F-BOX ONLY PROTEIN 10"/>
    <property type="match status" value="1"/>
</dbReference>
<keyword evidence="2" id="KW-1133">Transmembrane helix</keyword>
<keyword evidence="2" id="KW-0812">Transmembrane</keyword>
<dbReference type="EMBL" id="CP009506">
    <property type="protein sequence ID" value="AKB30432.1"/>
    <property type="molecule type" value="Genomic_DNA"/>
</dbReference>